<keyword evidence="8" id="KW-1185">Reference proteome</keyword>
<reference evidence="7 8" key="1">
    <citation type="submission" date="2020-10" db="EMBL/GenBank/DDBJ databases">
        <title>The Coptis chinensis genome and diversification of protoberbering-type alkaloids.</title>
        <authorList>
            <person name="Wang B."/>
            <person name="Shu S."/>
            <person name="Song C."/>
            <person name="Liu Y."/>
        </authorList>
    </citation>
    <scope>NUCLEOTIDE SEQUENCE [LARGE SCALE GENOMIC DNA]</scope>
    <source>
        <strain evidence="7">HL-2020</strain>
        <tissue evidence="7">Leaf</tissue>
    </source>
</reference>
<feature type="transmembrane region" description="Helical" evidence="6">
    <location>
        <begin position="76"/>
        <end position="97"/>
    </location>
</feature>
<organism evidence="7 8">
    <name type="scientific">Coptis chinensis</name>
    <dbReference type="NCBI Taxonomy" id="261450"/>
    <lineage>
        <taxon>Eukaryota</taxon>
        <taxon>Viridiplantae</taxon>
        <taxon>Streptophyta</taxon>
        <taxon>Embryophyta</taxon>
        <taxon>Tracheophyta</taxon>
        <taxon>Spermatophyta</taxon>
        <taxon>Magnoliopsida</taxon>
        <taxon>Ranunculales</taxon>
        <taxon>Ranunculaceae</taxon>
        <taxon>Coptidoideae</taxon>
        <taxon>Coptis</taxon>
    </lineage>
</organism>
<name>A0A835GZD5_9MAGN</name>
<proteinExistence type="inferred from homology"/>
<dbReference type="Proteomes" id="UP000631114">
    <property type="component" value="Unassembled WGS sequence"/>
</dbReference>
<evidence type="ECO:0000256" key="3">
    <source>
        <dbReference type="ARBA" id="ARBA00022692"/>
    </source>
</evidence>
<dbReference type="NCBIfam" id="TIGR00797">
    <property type="entry name" value="matE"/>
    <property type="match status" value="1"/>
</dbReference>
<evidence type="ECO:0000313" key="8">
    <source>
        <dbReference type="Proteomes" id="UP000631114"/>
    </source>
</evidence>
<comment type="caution">
    <text evidence="7">The sequence shown here is derived from an EMBL/GenBank/DDBJ whole genome shotgun (WGS) entry which is preliminary data.</text>
</comment>
<dbReference type="GO" id="GO:0016020">
    <property type="term" value="C:membrane"/>
    <property type="evidence" value="ECO:0007669"/>
    <property type="project" value="UniProtKB-SubCell"/>
</dbReference>
<dbReference type="CDD" id="cd13132">
    <property type="entry name" value="MATE_eukaryotic"/>
    <property type="match status" value="1"/>
</dbReference>
<feature type="transmembrane region" description="Helical" evidence="6">
    <location>
        <begin position="345"/>
        <end position="366"/>
    </location>
</feature>
<keyword evidence="5 6" id="KW-0472">Membrane</keyword>
<evidence type="ECO:0000256" key="4">
    <source>
        <dbReference type="ARBA" id="ARBA00022989"/>
    </source>
</evidence>
<accession>A0A835GZD5</accession>
<dbReference type="GO" id="GO:0042910">
    <property type="term" value="F:xenobiotic transmembrane transporter activity"/>
    <property type="evidence" value="ECO:0007669"/>
    <property type="project" value="InterPro"/>
</dbReference>
<dbReference type="PANTHER" id="PTHR11206">
    <property type="entry name" value="MULTIDRUG RESISTANCE PROTEIN"/>
    <property type="match status" value="1"/>
</dbReference>
<comment type="similarity">
    <text evidence="2 6">Belongs to the multi antimicrobial extrusion (MATE) (TC 2.A.66.1) family.</text>
</comment>
<dbReference type="AlphaFoldDB" id="A0A835GZD5"/>
<dbReference type="OrthoDB" id="2126698at2759"/>
<feature type="transmembrane region" description="Helical" evidence="6">
    <location>
        <begin position="306"/>
        <end position="325"/>
    </location>
</feature>
<protein>
    <recommendedName>
        <fullName evidence="6">Protein DETOXIFICATION</fullName>
    </recommendedName>
    <alternativeName>
        <fullName evidence="6">Multidrug and toxic compound extrusion protein</fullName>
    </alternativeName>
</protein>
<evidence type="ECO:0000256" key="5">
    <source>
        <dbReference type="ARBA" id="ARBA00023136"/>
    </source>
</evidence>
<keyword evidence="3 6" id="KW-0812">Transmembrane</keyword>
<sequence length="483" mass="53036">MEGEELKPVFPLSLYPSYEEELELDGKVSDKVEGIAAPLKEMRRLIWLAGPLITVGFLQYSLQLISVVFVGHLRELSLSSASTATSFAGVTGFILLVRRLGMGSALDTFLWPGLRSKAVPDAGRAQAKGHVCSLTNVHSDLFHMVLHQPDTDDPWARSRNLDACWDICSLVDSIYNLGNKGAALANAVSYWTNVVMLALYIKFSPTCKKTWAGLSKAGLHDSINFLRLAIPSTLMVSLEYWPYEILVIMSGFLPNPKLETSMMSISFDTCCLVFRIPYGLGSAVSTRVSNELGAGNPQAARLAARIVLFMAVTAGTIVATSLILARSVWGYLYTNEVELVRYLKAIMPVLVISNFMDGIQAVLSGVARGCGWQKTGAYVNLGAYYLVGLPSAIILTFMFHVGGKGFWMGITYGSSLQSFLLLMVMLRTNWDQEANKARDRMFSPNILADGTINMLVLSANPELPKETSTPKYHIIAQQRSEFV</sequence>
<dbReference type="InterPro" id="IPR002528">
    <property type="entry name" value="MATE_fam"/>
</dbReference>
<evidence type="ECO:0000256" key="6">
    <source>
        <dbReference type="RuleBase" id="RU004914"/>
    </source>
</evidence>
<dbReference type="InterPro" id="IPR045069">
    <property type="entry name" value="MATE_euk"/>
</dbReference>
<evidence type="ECO:0000313" key="7">
    <source>
        <dbReference type="EMBL" id="KAF9590234.1"/>
    </source>
</evidence>
<dbReference type="GO" id="GO:0015297">
    <property type="term" value="F:antiporter activity"/>
    <property type="evidence" value="ECO:0007669"/>
    <property type="project" value="InterPro"/>
</dbReference>
<feature type="transmembrane region" description="Helical" evidence="6">
    <location>
        <begin position="405"/>
        <end position="426"/>
    </location>
</feature>
<evidence type="ECO:0000256" key="2">
    <source>
        <dbReference type="ARBA" id="ARBA00010199"/>
    </source>
</evidence>
<feature type="transmembrane region" description="Helical" evidence="6">
    <location>
        <begin position="378"/>
        <end position="399"/>
    </location>
</feature>
<comment type="caution">
    <text evidence="6">Lacks conserved residue(s) required for the propagation of feature annotation.</text>
</comment>
<feature type="transmembrane region" description="Helical" evidence="6">
    <location>
        <begin position="45"/>
        <end position="70"/>
    </location>
</feature>
<comment type="subcellular location">
    <subcellularLocation>
        <location evidence="1">Membrane</location>
        <topology evidence="1">Multi-pass membrane protein</topology>
    </subcellularLocation>
</comment>
<dbReference type="Pfam" id="PF01554">
    <property type="entry name" value="MatE"/>
    <property type="match status" value="1"/>
</dbReference>
<evidence type="ECO:0000256" key="1">
    <source>
        <dbReference type="ARBA" id="ARBA00004141"/>
    </source>
</evidence>
<gene>
    <name evidence="7" type="ORF">IFM89_032012</name>
</gene>
<dbReference type="EMBL" id="JADFTS010000009">
    <property type="protein sequence ID" value="KAF9590234.1"/>
    <property type="molecule type" value="Genomic_DNA"/>
</dbReference>
<keyword evidence="4 6" id="KW-1133">Transmembrane helix</keyword>
<dbReference type="GO" id="GO:1990961">
    <property type="term" value="P:xenobiotic detoxification by transmembrane export across the plasma membrane"/>
    <property type="evidence" value="ECO:0007669"/>
    <property type="project" value="InterPro"/>
</dbReference>